<evidence type="ECO:0000256" key="4">
    <source>
        <dbReference type="ARBA" id="ARBA00022741"/>
    </source>
</evidence>
<keyword evidence="6 7" id="KW-0067">ATP-binding</keyword>
<dbReference type="PANTHER" id="PTHR43289:SF6">
    <property type="entry name" value="SERINE_THREONINE-PROTEIN KINASE NEKL-3"/>
    <property type="match status" value="1"/>
</dbReference>
<keyword evidence="9" id="KW-0472">Membrane</keyword>
<keyword evidence="3" id="KW-0808">Transferase</keyword>
<evidence type="ECO:0000256" key="1">
    <source>
        <dbReference type="ARBA" id="ARBA00012513"/>
    </source>
</evidence>
<reference evidence="11 12" key="1">
    <citation type="journal article" date="2016" name="Arch. Microbiol.">
        <title>Streptomyces zhihengii sp. nov., isolated from rhizospheric soil of Psammosilene tunicoides.</title>
        <authorList>
            <person name="Huang M.J."/>
            <person name="Fei J.J."/>
            <person name="Salam N."/>
            <person name="Kim C.J."/>
            <person name="Hozzein W.N."/>
            <person name="Xiao M."/>
            <person name="Huang H.Q."/>
            <person name="Li W.J."/>
        </authorList>
    </citation>
    <scope>NUCLEOTIDE SEQUENCE [LARGE SCALE GENOMIC DNA]</scope>
    <source>
        <strain evidence="11 12">YIM T102</strain>
    </source>
</reference>
<keyword evidence="5 11" id="KW-0418">Kinase</keyword>
<evidence type="ECO:0000256" key="8">
    <source>
        <dbReference type="SAM" id="MobiDB-lite"/>
    </source>
</evidence>
<dbReference type="PANTHER" id="PTHR43289">
    <property type="entry name" value="MITOGEN-ACTIVATED PROTEIN KINASE KINASE KINASE 20-RELATED"/>
    <property type="match status" value="1"/>
</dbReference>
<dbReference type="EMBL" id="JAFEJA010000002">
    <property type="protein sequence ID" value="MBM9624364.1"/>
    <property type="molecule type" value="Genomic_DNA"/>
</dbReference>
<evidence type="ECO:0000256" key="7">
    <source>
        <dbReference type="PROSITE-ProRule" id="PRU10141"/>
    </source>
</evidence>
<comment type="caution">
    <text evidence="11">The sequence shown here is derived from an EMBL/GenBank/DDBJ whole genome shotgun (WGS) entry which is preliminary data.</text>
</comment>
<dbReference type="InterPro" id="IPR000719">
    <property type="entry name" value="Prot_kinase_dom"/>
</dbReference>
<keyword evidence="2 11" id="KW-0723">Serine/threonine-protein kinase</keyword>
<keyword evidence="9" id="KW-1133">Transmembrane helix</keyword>
<dbReference type="Gene3D" id="3.30.200.20">
    <property type="entry name" value="Phosphorylase Kinase, domain 1"/>
    <property type="match status" value="1"/>
</dbReference>
<feature type="region of interest" description="Disordered" evidence="8">
    <location>
        <begin position="335"/>
        <end position="372"/>
    </location>
</feature>
<dbReference type="GO" id="GO:0004674">
    <property type="term" value="F:protein serine/threonine kinase activity"/>
    <property type="evidence" value="ECO:0007669"/>
    <property type="project" value="UniProtKB-KW"/>
</dbReference>
<dbReference type="Proteomes" id="UP000664109">
    <property type="component" value="Unassembled WGS sequence"/>
</dbReference>
<accession>A0ABS2V3H1</accession>
<dbReference type="Pfam" id="PF00069">
    <property type="entry name" value="Pkinase"/>
    <property type="match status" value="1"/>
</dbReference>
<proteinExistence type="predicted"/>
<dbReference type="InterPro" id="IPR011009">
    <property type="entry name" value="Kinase-like_dom_sf"/>
</dbReference>
<dbReference type="RefSeq" id="WP_205378371.1">
    <property type="nucleotide sequence ID" value="NZ_JAFEJA010000002.1"/>
</dbReference>
<gene>
    <name evidence="11" type="ORF">JE024_38020</name>
</gene>
<evidence type="ECO:0000313" key="11">
    <source>
        <dbReference type="EMBL" id="MBM9624364.1"/>
    </source>
</evidence>
<evidence type="ECO:0000313" key="12">
    <source>
        <dbReference type="Proteomes" id="UP000664109"/>
    </source>
</evidence>
<dbReference type="SUPFAM" id="SSF56112">
    <property type="entry name" value="Protein kinase-like (PK-like)"/>
    <property type="match status" value="1"/>
</dbReference>
<protein>
    <recommendedName>
        <fullName evidence="1">non-specific serine/threonine protein kinase</fullName>
        <ecNumber evidence="1">2.7.11.1</ecNumber>
    </recommendedName>
</protein>
<dbReference type="InterPro" id="IPR008271">
    <property type="entry name" value="Ser/Thr_kinase_AS"/>
</dbReference>
<dbReference type="InterPro" id="IPR017441">
    <property type="entry name" value="Protein_kinase_ATP_BS"/>
</dbReference>
<dbReference type="SMART" id="SM00220">
    <property type="entry name" value="S_TKc"/>
    <property type="match status" value="1"/>
</dbReference>
<organism evidence="11 12">
    <name type="scientific">Streptomyces zhihengii</name>
    <dbReference type="NCBI Taxonomy" id="1818004"/>
    <lineage>
        <taxon>Bacteria</taxon>
        <taxon>Bacillati</taxon>
        <taxon>Actinomycetota</taxon>
        <taxon>Actinomycetes</taxon>
        <taxon>Kitasatosporales</taxon>
        <taxon>Streptomycetaceae</taxon>
        <taxon>Streptomyces</taxon>
    </lineage>
</organism>
<dbReference type="PROSITE" id="PS00107">
    <property type="entry name" value="PROTEIN_KINASE_ATP"/>
    <property type="match status" value="1"/>
</dbReference>
<dbReference type="PROSITE" id="PS50011">
    <property type="entry name" value="PROTEIN_KINASE_DOM"/>
    <property type="match status" value="1"/>
</dbReference>
<evidence type="ECO:0000256" key="3">
    <source>
        <dbReference type="ARBA" id="ARBA00022679"/>
    </source>
</evidence>
<keyword evidence="4 7" id="KW-0547">Nucleotide-binding</keyword>
<feature type="compositionally biased region" description="Low complexity" evidence="8">
    <location>
        <begin position="336"/>
        <end position="367"/>
    </location>
</feature>
<evidence type="ECO:0000256" key="9">
    <source>
        <dbReference type="SAM" id="Phobius"/>
    </source>
</evidence>
<feature type="transmembrane region" description="Helical" evidence="9">
    <location>
        <begin position="306"/>
        <end position="327"/>
    </location>
</feature>
<keyword evidence="9" id="KW-0812">Transmembrane</keyword>
<dbReference type="EC" id="2.7.11.1" evidence="1"/>
<evidence type="ECO:0000259" key="10">
    <source>
        <dbReference type="PROSITE" id="PS50011"/>
    </source>
</evidence>
<evidence type="ECO:0000256" key="2">
    <source>
        <dbReference type="ARBA" id="ARBA00022527"/>
    </source>
</evidence>
<feature type="binding site" evidence="7">
    <location>
        <position position="39"/>
    </location>
    <ligand>
        <name>ATP</name>
        <dbReference type="ChEBI" id="CHEBI:30616"/>
    </ligand>
</feature>
<feature type="domain" description="Protein kinase" evidence="10">
    <location>
        <begin position="10"/>
        <end position="274"/>
    </location>
</feature>
<sequence length="545" mass="57301">MRGQLLNGRYRIGERLGAGGMGVVWEAHDDRLHRTVAVKVLRDGLGSADAVARLTREARAAAGLSENRHVVTVHDVGRDGDTVYVVMERVRGRTLDKVLGESSAPPPPVRAVEWAGQVCAGLAAAHEAGVVHRDIKPANVILTDDLSVKVLDFGIAWFDPALGLDRLTEGVLMGTAPWMSPEQIRSGPVDHRSDLYAVGCLLYELLTGQPPFGSRSREAHFDGHLYETPAAPSTLRPGLPAALDALTLQLLAKDPADRPQRAADVAARLGDIATGLRPAAPPPDAAAAAATRAAAAPNASPRTVRLVAAAVAVVLLAGGLVTALVWANGRGGTPPGAGASDRAGASRTASPGTTPPARAGGAGPSPSVEASPVAGARFPRAAKASGPLPPGWREVREAELRFTVAVPADYERSRERAGVLYTGPGGQIVVSVYHEFGVGKPVDDDMRDQLGWYRAGADGTVDEVRGDGPAPADVLGVPGWTIEADYHKTDSGDPGSRHRRVELAATDAAREQVYFRVEFPDVPEQERRARSVLATMLERIALQGR</sequence>
<evidence type="ECO:0000256" key="5">
    <source>
        <dbReference type="ARBA" id="ARBA00022777"/>
    </source>
</evidence>
<name>A0ABS2V3H1_9ACTN</name>
<dbReference type="CDD" id="cd14014">
    <property type="entry name" value="STKc_PknB_like"/>
    <property type="match status" value="1"/>
</dbReference>
<dbReference type="Gene3D" id="1.10.510.10">
    <property type="entry name" value="Transferase(Phosphotransferase) domain 1"/>
    <property type="match status" value="1"/>
</dbReference>
<keyword evidence="12" id="KW-1185">Reference proteome</keyword>
<dbReference type="PROSITE" id="PS00108">
    <property type="entry name" value="PROTEIN_KINASE_ST"/>
    <property type="match status" value="1"/>
</dbReference>
<evidence type="ECO:0000256" key="6">
    <source>
        <dbReference type="ARBA" id="ARBA00022840"/>
    </source>
</evidence>